<gene>
    <name evidence="1" type="ORF">DERYTH_LOCUS24208</name>
</gene>
<protein>
    <submittedName>
        <fullName evidence="1">9938_t:CDS:1</fullName>
    </submittedName>
</protein>
<reference evidence="1" key="1">
    <citation type="submission" date="2021-06" db="EMBL/GenBank/DDBJ databases">
        <authorList>
            <person name="Kallberg Y."/>
            <person name="Tangrot J."/>
            <person name="Rosling A."/>
        </authorList>
    </citation>
    <scope>NUCLEOTIDE SEQUENCE</scope>
    <source>
        <strain evidence="1">MA453B</strain>
    </source>
</reference>
<keyword evidence="2" id="KW-1185">Reference proteome</keyword>
<dbReference type="Proteomes" id="UP000789405">
    <property type="component" value="Unassembled WGS sequence"/>
</dbReference>
<proteinExistence type="predicted"/>
<evidence type="ECO:0000313" key="1">
    <source>
        <dbReference type="EMBL" id="CAG8805021.1"/>
    </source>
</evidence>
<dbReference type="AlphaFoldDB" id="A0A9N9K0H1"/>
<organism evidence="1 2">
    <name type="scientific">Dentiscutata erythropus</name>
    <dbReference type="NCBI Taxonomy" id="1348616"/>
    <lineage>
        <taxon>Eukaryota</taxon>
        <taxon>Fungi</taxon>
        <taxon>Fungi incertae sedis</taxon>
        <taxon>Mucoromycota</taxon>
        <taxon>Glomeromycotina</taxon>
        <taxon>Glomeromycetes</taxon>
        <taxon>Diversisporales</taxon>
        <taxon>Gigasporaceae</taxon>
        <taxon>Dentiscutata</taxon>
    </lineage>
</organism>
<comment type="caution">
    <text evidence="1">The sequence shown here is derived from an EMBL/GenBank/DDBJ whole genome shotgun (WGS) entry which is preliminary data.</text>
</comment>
<accession>A0A9N9K0H1</accession>
<dbReference type="EMBL" id="CAJVPY010039638">
    <property type="protein sequence ID" value="CAG8805021.1"/>
    <property type="molecule type" value="Genomic_DNA"/>
</dbReference>
<sequence length="72" mass="8153">RGVVNQDSKKASKSDSDQQNSVKLILAKFYLNVVVQNQKKAVKLFLELSKSELNQQNSLSLNLSWLVVMNMD</sequence>
<feature type="non-terminal residue" evidence="1">
    <location>
        <position position="1"/>
    </location>
</feature>
<name>A0A9N9K0H1_9GLOM</name>
<evidence type="ECO:0000313" key="2">
    <source>
        <dbReference type="Proteomes" id="UP000789405"/>
    </source>
</evidence>